<name>A0ACB5T1L2_AMBMO</name>
<dbReference type="Proteomes" id="UP001165064">
    <property type="component" value="Unassembled WGS sequence"/>
</dbReference>
<proteinExistence type="predicted"/>
<protein>
    <submittedName>
        <fullName evidence="1">Unnamed protein product</fullName>
    </submittedName>
</protein>
<comment type="caution">
    <text evidence="1">The sequence shown here is derived from an EMBL/GenBank/DDBJ whole genome shotgun (WGS) entry which is preliminary data.</text>
</comment>
<reference evidence="1" key="1">
    <citation type="submission" date="2023-04" db="EMBL/GenBank/DDBJ databases">
        <title>Ambrosiozyma monospora NBRC 10751.</title>
        <authorList>
            <person name="Ichikawa N."/>
            <person name="Sato H."/>
            <person name="Tonouchi N."/>
        </authorList>
    </citation>
    <scope>NUCLEOTIDE SEQUENCE</scope>
    <source>
        <strain evidence="1">NBRC 10751</strain>
    </source>
</reference>
<accession>A0ACB5T1L2</accession>
<sequence>MKRKSFETDEILSATDQRRLEMNIQKDYLRYNQLSNELHDLDIQDAKRVETVKKIVIVLESLRMMENAQLKYSALLKNEKLDPPDADAANDQEKEKEKEDTEDEVPKAKDSDNANDGKGTQTKQTAQAPQSTYERKYNHLLIEHNVAMNDLEVIRKENEKLLLEVQILQQQQSHQRFLSHFKKPSLSSTDMNSMKDLEEIRKGNQKLQLEVHNSSPLLSRTKGLSSSNTATTGSSGSNDQSRPTKKQKVFEKSNFSTTPYLQKIIRHKDSSGSSGSSKSPALDNILNTPSGLLDSTDKSKRKEKGRAERQRLRRGRSRQEEQELESEPQSSTPSTPSKSPVKVHKPNKEMSIKFDSNSDEENSDVNASDGKGKRQDSPNRVSSGVAHRASTNSSPGSASNADSGSGSEEEEDDDDDESEAPESDSTSDASSYRGQKAKPKSKKVILKRKKKVVAGGDDSFLDSDTVS</sequence>
<evidence type="ECO:0000313" key="2">
    <source>
        <dbReference type="Proteomes" id="UP001165064"/>
    </source>
</evidence>
<gene>
    <name evidence="1" type="ORF">Amon02_000385800</name>
</gene>
<evidence type="ECO:0000313" key="1">
    <source>
        <dbReference type="EMBL" id="GME79278.1"/>
    </source>
</evidence>
<organism evidence="1 2">
    <name type="scientific">Ambrosiozyma monospora</name>
    <name type="common">Yeast</name>
    <name type="synonym">Endomycopsis monosporus</name>
    <dbReference type="NCBI Taxonomy" id="43982"/>
    <lineage>
        <taxon>Eukaryota</taxon>
        <taxon>Fungi</taxon>
        <taxon>Dikarya</taxon>
        <taxon>Ascomycota</taxon>
        <taxon>Saccharomycotina</taxon>
        <taxon>Pichiomycetes</taxon>
        <taxon>Pichiales</taxon>
        <taxon>Pichiaceae</taxon>
        <taxon>Ambrosiozyma</taxon>
    </lineage>
</organism>
<dbReference type="EMBL" id="BSXS01002523">
    <property type="protein sequence ID" value="GME79278.1"/>
    <property type="molecule type" value="Genomic_DNA"/>
</dbReference>
<keyword evidence="2" id="KW-1185">Reference proteome</keyword>